<evidence type="ECO:0000313" key="4">
    <source>
        <dbReference type="Proteomes" id="UP000215914"/>
    </source>
</evidence>
<sequence>MVMPLPVPGNGGNEGGPGTDERRRAAVVWRLLEKTSVTKREKTMWVVEAILEDCLEFGIGMKMLK</sequence>
<feature type="region of interest" description="Disordered" evidence="1">
    <location>
        <begin position="1"/>
        <end position="21"/>
    </location>
</feature>
<dbReference type="Proteomes" id="UP000215914">
    <property type="component" value="Chromosome 16"/>
</dbReference>
<proteinExistence type="predicted"/>
<reference evidence="3" key="2">
    <citation type="submission" date="2017-02" db="EMBL/GenBank/DDBJ databases">
        <title>Sunflower complete genome.</title>
        <authorList>
            <person name="Langlade N."/>
            <person name="Munos S."/>
        </authorList>
    </citation>
    <scope>NUCLEOTIDE SEQUENCE [LARGE SCALE GENOMIC DNA]</scope>
    <source>
        <tissue evidence="3">Leaves</tissue>
    </source>
</reference>
<gene>
    <name evidence="3" type="ORF">HannXRQ_Chr16g0514591</name>
    <name evidence="2" type="ORF">HanXRQr2_Chr16g0751371</name>
</gene>
<dbReference type="InParanoid" id="A0A251RZA3"/>
<keyword evidence="4" id="KW-1185">Reference proteome</keyword>
<dbReference type="EMBL" id="MNCJ02000331">
    <property type="protein sequence ID" value="KAF5760261.1"/>
    <property type="molecule type" value="Genomic_DNA"/>
</dbReference>
<evidence type="ECO:0000313" key="2">
    <source>
        <dbReference type="EMBL" id="KAF5760261.1"/>
    </source>
</evidence>
<dbReference type="Gramene" id="mRNA:HanXRQr2_Chr16g0751371">
    <property type="protein sequence ID" value="mRNA:HanXRQr2_Chr16g0751371"/>
    <property type="gene ID" value="HanXRQr2_Chr16g0751371"/>
</dbReference>
<dbReference type="AlphaFoldDB" id="A0A251RZA3"/>
<reference evidence="2" key="3">
    <citation type="submission" date="2020-06" db="EMBL/GenBank/DDBJ databases">
        <title>Helianthus annuus Genome sequencing and assembly Release 2.</title>
        <authorList>
            <person name="Gouzy J."/>
            <person name="Langlade N."/>
            <person name="Munos S."/>
        </authorList>
    </citation>
    <scope>NUCLEOTIDE SEQUENCE</scope>
    <source>
        <tissue evidence="2">Leaves</tissue>
    </source>
</reference>
<accession>A0A251RZA3</accession>
<evidence type="ECO:0000313" key="3">
    <source>
        <dbReference type="EMBL" id="OTF91770.1"/>
    </source>
</evidence>
<evidence type="ECO:0000256" key="1">
    <source>
        <dbReference type="SAM" id="MobiDB-lite"/>
    </source>
</evidence>
<name>A0A251RZA3_HELAN</name>
<protein>
    <submittedName>
        <fullName evidence="3">Uncharacterized protein</fullName>
    </submittedName>
</protein>
<dbReference type="EMBL" id="CM007905">
    <property type="protein sequence ID" value="OTF91770.1"/>
    <property type="molecule type" value="Genomic_DNA"/>
</dbReference>
<reference evidence="2 4" key="1">
    <citation type="journal article" date="2017" name="Nature">
        <title>The sunflower genome provides insights into oil metabolism, flowering and Asterid evolution.</title>
        <authorList>
            <person name="Badouin H."/>
            <person name="Gouzy J."/>
            <person name="Grassa C.J."/>
            <person name="Murat F."/>
            <person name="Staton S.E."/>
            <person name="Cottret L."/>
            <person name="Lelandais-Briere C."/>
            <person name="Owens G.L."/>
            <person name="Carrere S."/>
            <person name="Mayjonade B."/>
            <person name="Legrand L."/>
            <person name="Gill N."/>
            <person name="Kane N.C."/>
            <person name="Bowers J.E."/>
            <person name="Hubner S."/>
            <person name="Bellec A."/>
            <person name="Berard A."/>
            <person name="Berges H."/>
            <person name="Blanchet N."/>
            <person name="Boniface M.C."/>
            <person name="Brunel D."/>
            <person name="Catrice O."/>
            <person name="Chaidir N."/>
            <person name="Claudel C."/>
            <person name="Donnadieu C."/>
            <person name="Faraut T."/>
            <person name="Fievet G."/>
            <person name="Helmstetter N."/>
            <person name="King M."/>
            <person name="Knapp S.J."/>
            <person name="Lai Z."/>
            <person name="Le Paslier M.C."/>
            <person name="Lippi Y."/>
            <person name="Lorenzon L."/>
            <person name="Mandel J.R."/>
            <person name="Marage G."/>
            <person name="Marchand G."/>
            <person name="Marquand E."/>
            <person name="Bret-Mestries E."/>
            <person name="Morien E."/>
            <person name="Nambeesan S."/>
            <person name="Nguyen T."/>
            <person name="Pegot-Espagnet P."/>
            <person name="Pouilly N."/>
            <person name="Raftis F."/>
            <person name="Sallet E."/>
            <person name="Schiex T."/>
            <person name="Thomas J."/>
            <person name="Vandecasteele C."/>
            <person name="Vares D."/>
            <person name="Vear F."/>
            <person name="Vautrin S."/>
            <person name="Crespi M."/>
            <person name="Mangin B."/>
            <person name="Burke J.M."/>
            <person name="Salse J."/>
            <person name="Munos S."/>
            <person name="Vincourt P."/>
            <person name="Rieseberg L.H."/>
            <person name="Langlade N.B."/>
        </authorList>
    </citation>
    <scope>NUCLEOTIDE SEQUENCE [LARGE SCALE GENOMIC DNA]</scope>
    <source>
        <strain evidence="4">cv. SF193</strain>
        <tissue evidence="2">Leaves</tissue>
    </source>
</reference>
<feature type="compositionally biased region" description="Gly residues" evidence="1">
    <location>
        <begin position="9"/>
        <end position="18"/>
    </location>
</feature>
<organism evidence="3 4">
    <name type="scientific">Helianthus annuus</name>
    <name type="common">Common sunflower</name>
    <dbReference type="NCBI Taxonomy" id="4232"/>
    <lineage>
        <taxon>Eukaryota</taxon>
        <taxon>Viridiplantae</taxon>
        <taxon>Streptophyta</taxon>
        <taxon>Embryophyta</taxon>
        <taxon>Tracheophyta</taxon>
        <taxon>Spermatophyta</taxon>
        <taxon>Magnoliopsida</taxon>
        <taxon>eudicotyledons</taxon>
        <taxon>Gunneridae</taxon>
        <taxon>Pentapetalae</taxon>
        <taxon>asterids</taxon>
        <taxon>campanulids</taxon>
        <taxon>Asterales</taxon>
        <taxon>Asteraceae</taxon>
        <taxon>Asteroideae</taxon>
        <taxon>Heliantheae alliance</taxon>
        <taxon>Heliantheae</taxon>
        <taxon>Helianthus</taxon>
    </lineage>
</organism>